<organism evidence="3">
    <name type="scientific">Cyprideis torosa</name>
    <dbReference type="NCBI Taxonomy" id="163714"/>
    <lineage>
        <taxon>Eukaryota</taxon>
        <taxon>Metazoa</taxon>
        <taxon>Ecdysozoa</taxon>
        <taxon>Arthropoda</taxon>
        <taxon>Crustacea</taxon>
        <taxon>Oligostraca</taxon>
        <taxon>Ostracoda</taxon>
        <taxon>Podocopa</taxon>
        <taxon>Podocopida</taxon>
        <taxon>Cytherocopina</taxon>
        <taxon>Cytheroidea</taxon>
        <taxon>Cytherideidae</taxon>
        <taxon>Cyprideis</taxon>
    </lineage>
</organism>
<dbReference type="Pfam" id="PF25917">
    <property type="entry name" value="BSH_RND"/>
    <property type="match status" value="1"/>
</dbReference>
<proteinExistence type="predicted"/>
<sequence>MSPAVPVSAITLKKQLVSITEELPGRTVAHRVAEIRPQVTGIITKRLFVEGSHVDQGQQLYQIDPAQYQASYEAKKAALKKAKANLHSVALKEKRFSELVKVDAVSQQDYDDIYAELTQAKADIAVAEADVVSAKINLEYTRVYAPISGQISQSNVTEGALVTANQESSLATITQLDPIFVDMQASVPQLLRLKELTGSDD</sequence>
<dbReference type="AlphaFoldDB" id="A0A7R8X071"/>
<feature type="non-terminal residue" evidence="3">
    <location>
        <position position="201"/>
    </location>
</feature>
<dbReference type="NCBIfam" id="TIGR01730">
    <property type="entry name" value="RND_mfp"/>
    <property type="match status" value="1"/>
</dbReference>
<dbReference type="SUPFAM" id="SSF111369">
    <property type="entry name" value="HlyD-like secretion proteins"/>
    <property type="match status" value="1"/>
</dbReference>
<protein>
    <submittedName>
        <fullName evidence="3">Uncharacterized protein</fullName>
    </submittedName>
</protein>
<dbReference type="Gene3D" id="2.40.50.100">
    <property type="match status" value="1"/>
</dbReference>
<dbReference type="PANTHER" id="PTHR30158">
    <property type="entry name" value="ACRA/E-RELATED COMPONENT OF DRUG EFFLUX TRANSPORTER"/>
    <property type="match status" value="1"/>
</dbReference>
<dbReference type="GO" id="GO:0022857">
    <property type="term" value="F:transmembrane transporter activity"/>
    <property type="evidence" value="ECO:0007669"/>
    <property type="project" value="InterPro"/>
</dbReference>
<dbReference type="GO" id="GO:0005886">
    <property type="term" value="C:plasma membrane"/>
    <property type="evidence" value="ECO:0007669"/>
    <property type="project" value="TreeGrafter"/>
</dbReference>
<name>A0A7R8X071_9CRUS</name>
<dbReference type="InterPro" id="IPR058625">
    <property type="entry name" value="MdtA-like_BSH"/>
</dbReference>
<feature type="domain" description="Multidrug resistance protein MdtA-like barrel-sandwich hybrid" evidence="2">
    <location>
        <begin position="31"/>
        <end position="174"/>
    </location>
</feature>
<dbReference type="EMBL" id="OB703494">
    <property type="protein sequence ID" value="CAD7238543.1"/>
    <property type="molecule type" value="Genomic_DNA"/>
</dbReference>
<accession>A0A7R8X071</accession>
<dbReference type="Gene3D" id="1.10.287.470">
    <property type="entry name" value="Helix hairpin bin"/>
    <property type="match status" value="1"/>
</dbReference>
<evidence type="ECO:0000259" key="2">
    <source>
        <dbReference type="Pfam" id="PF25917"/>
    </source>
</evidence>
<dbReference type="InterPro" id="IPR058624">
    <property type="entry name" value="MdtA-like_HH"/>
</dbReference>
<dbReference type="GO" id="GO:0046677">
    <property type="term" value="P:response to antibiotic"/>
    <property type="evidence" value="ECO:0007669"/>
    <property type="project" value="TreeGrafter"/>
</dbReference>
<dbReference type="OrthoDB" id="8300461at2759"/>
<evidence type="ECO:0000259" key="1">
    <source>
        <dbReference type="Pfam" id="PF25876"/>
    </source>
</evidence>
<dbReference type="Gene3D" id="2.40.30.170">
    <property type="match status" value="1"/>
</dbReference>
<dbReference type="Pfam" id="PF25876">
    <property type="entry name" value="HH_MFP_RND"/>
    <property type="match status" value="1"/>
</dbReference>
<dbReference type="PANTHER" id="PTHR30158:SF3">
    <property type="entry name" value="MULTIDRUG EFFLUX PUMP SUBUNIT ACRA-RELATED"/>
    <property type="match status" value="1"/>
</dbReference>
<dbReference type="InterPro" id="IPR006143">
    <property type="entry name" value="RND_pump_MFP"/>
</dbReference>
<feature type="domain" description="Multidrug resistance protein MdtA-like alpha-helical hairpin" evidence="1">
    <location>
        <begin position="73"/>
        <end position="141"/>
    </location>
</feature>
<gene>
    <name evidence="3" type="ORF">CTOB1V02_LOCUS16358</name>
</gene>
<evidence type="ECO:0000313" key="3">
    <source>
        <dbReference type="EMBL" id="CAD7238543.1"/>
    </source>
</evidence>
<reference evidence="3" key="1">
    <citation type="submission" date="2020-11" db="EMBL/GenBank/DDBJ databases">
        <authorList>
            <person name="Tran Van P."/>
        </authorList>
    </citation>
    <scope>NUCLEOTIDE SEQUENCE</scope>
</reference>